<keyword evidence="5 9" id="KW-0028">Amino-acid biosynthesis</keyword>
<comment type="function">
    <text evidence="9">Catalyzes the stereoinversion of LL-2,6-diaminopimelate (L,L-DAP) to meso-diaminopimelate (meso-DAP), a precursor of L-lysine and an essential component of the bacterial peptidoglycan.</text>
</comment>
<name>A0A368L4W5_9BURK</name>
<dbReference type="InterPro" id="IPR018510">
    <property type="entry name" value="DAP_epimerase_AS"/>
</dbReference>
<evidence type="ECO:0000256" key="1">
    <source>
        <dbReference type="ARBA" id="ARBA00005196"/>
    </source>
</evidence>
<dbReference type="NCBIfam" id="TIGR00652">
    <property type="entry name" value="DapF"/>
    <property type="match status" value="1"/>
</dbReference>
<evidence type="ECO:0000256" key="6">
    <source>
        <dbReference type="ARBA" id="ARBA00023154"/>
    </source>
</evidence>
<evidence type="ECO:0000256" key="5">
    <source>
        <dbReference type="ARBA" id="ARBA00022605"/>
    </source>
</evidence>
<keyword evidence="12" id="KW-1185">Reference proteome</keyword>
<comment type="similarity">
    <text evidence="2 9">Belongs to the diaminopimelate epimerase family.</text>
</comment>
<comment type="pathway">
    <text evidence="1 9">Amino-acid biosynthesis; L-lysine biosynthesis via DAP pathway; DL-2,6-diaminopimelate from LL-2,6-diaminopimelate: step 1/1.</text>
</comment>
<sequence>MKIKFTKMHGAGNDFVVIDGIHQSIQFTPAQWQAIAHRQFGIGADQMLLVERSALPGIDFKYRIMNADGNEVEHCGNGSRCFVRFVHDQGLTDKTTIKVETLSGILTLQLHEAGRVTVQMGVPRFTASDIPFDATGLSTTEVGNTTQYTHPQYADTPFCVASMGNPHAVIEVADVETASVQTIGPSLQALPNFPKSVNVGFMQVLDPHHVKLRVYERGAGETLACGTGACAAVVTGIQRGELQSPVQVQARGGILEIAWAGPGEQVAMTGPTANVFSGEFETDALFNNNFNNN</sequence>
<feature type="binding site" evidence="9">
    <location>
        <position position="198"/>
    </location>
    <ligand>
        <name>substrate</name>
    </ligand>
</feature>
<dbReference type="UniPathway" id="UPA00034">
    <property type="reaction ID" value="UER00025"/>
</dbReference>
<dbReference type="Proteomes" id="UP000252357">
    <property type="component" value="Unassembled WGS sequence"/>
</dbReference>
<comment type="caution">
    <text evidence="11">The sequence shown here is derived from an EMBL/GenBank/DDBJ whole genome shotgun (WGS) entry which is preliminary data.</text>
</comment>
<evidence type="ECO:0000256" key="10">
    <source>
        <dbReference type="PROSITE-ProRule" id="PRU10125"/>
    </source>
</evidence>
<evidence type="ECO:0000256" key="9">
    <source>
        <dbReference type="HAMAP-Rule" id="MF_00197"/>
    </source>
</evidence>
<feature type="binding site" evidence="9">
    <location>
        <position position="66"/>
    </location>
    <ligand>
        <name>substrate</name>
    </ligand>
</feature>
<protein>
    <recommendedName>
        <fullName evidence="3 9">Diaminopimelate epimerase</fullName>
        <shortName evidence="9">DAP epimerase</shortName>
        <ecNumber evidence="3 9">5.1.1.7</ecNumber>
    </recommendedName>
    <alternativeName>
        <fullName evidence="9">PLP-independent amino acid racemase</fullName>
    </alternativeName>
</protein>
<evidence type="ECO:0000313" key="12">
    <source>
        <dbReference type="Proteomes" id="UP000252357"/>
    </source>
</evidence>
<comment type="catalytic activity">
    <reaction evidence="8 9">
        <text>(2S,6S)-2,6-diaminopimelate = meso-2,6-diaminopimelate</text>
        <dbReference type="Rhea" id="RHEA:15393"/>
        <dbReference type="ChEBI" id="CHEBI:57609"/>
        <dbReference type="ChEBI" id="CHEBI:57791"/>
        <dbReference type="EC" id="5.1.1.7"/>
    </reaction>
</comment>
<dbReference type="GO" id="GO:0005829">
    <property type="term" value="C:cytosol"/>
    <property type="evidence" value="ECO:0007669"/>
    <property type="project" value="TreeGrafter"/>
</dbReference>
<dbReference type="AlphaFoldDB" id="A0A368L4W5"/>
<feature type="site" description="Could be important to modulate the pK values of the two catalytic cysteine residues" evidence="9">
    <location>
        <position position="167"/>
    </location>
</feature>
<dbReference type="FunFam" id="3.10.310.10:FF:000001">
    <property type="entry name" value="Diaminopimelate epimerase"/>
    <property type="match status" value="1"/>
</dbReference>
<comment type="subcellular location">
    <subcellularLocation>
        <location evidence="9">Cytoplasm</location>
    </subcellularLocation>
</comment>
<comment type="subunit">
    <text evidence="9">Homodimer.</text>
</comment>
<accession>A0A368L4W5</accession>
<feature type="site" description="Could be important to modulate the pK values of the two catalytic cysteine residues" evidence="9">
    <location>
        <position position="216"/>
    </location>
</feature>
<evidence type="ECO:0000256" key="4">
    <source>
        <dbReference type="ARBA" id="ARBA00022490"/>
    </source>
</evidence>
<dbReference type="PANTHER" id="PTHR31689:SF0">
    <property type="entry name" value="DIAMINOPIMELATE EPIMERASE"/>
    <property type="match status" value="1"/>
</dbReference>
<feature type="binding site" evidence="9">
    <location>
        <begin position="226"/>
        <end position="227"/>
    </location>
    <ligand>
        <name>substrate</name>
    </ligand>
</feature>
<dbReference type="PROSITE" id="PS01326">
    <property type="entry name" value="DAP_EPIMERASE"/>
    <property type="match status" value="1"/>
</dbReference>
<keyword evidence="6 9" id="KW-0457">Lysine biosynthesis</keyword>
<dbReference type="SUPFAM" id="SSF54506">
    <property type="entry name" value="Diaminopimelate epimerase-like"/>
    <property type="match status" value="1"/>
</dbReference>
<feature type="active site" description="Proton acceptor" evidence="9">
    <location>
        <position position="225"/>
    </location>
</feature>
<dbReference type="InterPro" id="IPR001653">
    <property type="entry name" value="DAP_epimerase_DapF"/>
</dbReference>
<dbReference type="Gene3D" id="3.10.310.10">
    <property type="entry name" value="Diaminopimelate Epimerase, Chain A, domain 1"/>
    <property type="match status" value="2"/>
</dbReference>
<dbReference type="Pfam" id="PF01678">
    <property type="entry name" value="DAP_epimerase"/>
    <property type="match status" value="2"/>
</dbReference>
<dbReference type="PANTHER" id="PTHR31689">
    <property type="entry name" value="DIAMINOPIMELATE EPIMERASE, CHLOROPLASTIC"/>
    <property type="match status" value="1"/>
</dbReference>
<feature type="binding site" evidence="9">
    <location>
        <position position="165"/>
    </location>
    <ligand>
        <name>substrate</name>
    </ligand>
</feature>
<feature type="binding site" evidence="9">
    <location>
        <begin position="216"/>
        <end position="217"/>
    </location>
    <ligand>
        <name>substrate</name>
    </ligand>
</feature>
<feature type="binding site" evidence="9">
    <location>
        <begin position="76"/>
        <end position="77"/>
    </location>
    <ligand>
        <name>substrate</name>
    </ligand>
</feature>
<proteinExistence type="inferred from homology"/>
<gene>
    <name evidence="9" type="primary">dapF</name>
    <name evidence="11" type="ORF">DU000_07460</name>
</gene>
<keyword evidence="4 9" id="KW-0963">Cytoplasm</keyword>
<dbReference type="RefSeq" id="WP_114402713.1">
    <property type="nucleotide sequence ID" value="NZ_QPGB01000002.1"/>
</dbReference>
<organism evidence="11 12">
    <name type="scientific">Parvibium lacunae</name>
    <dbReference type="NCBI Taxonomy" id="1888893"/>
    <lineage>
        <taxon>Bacteria</taxon>
        <taxon>Pseudomonadati</taxon>
        <taxon>Pseudomonadota</taxon>
        <taxon>Betaproteobacteria</taxon>
        <taxon>Burkholderiales</taxon>
        <taxon>Alcaligenaceae</taxon>
        <taxon>Parvibium</taxon>
    </lineage>
</organism>
<dbReference type="HAMAP" id="MF_00197">
    <property type="entry name" value="DAP_epimerase"/>
    <property type="match status" value="1"/>
</dbReference>
<feature type="active site" description="Proton donor" evidence="9">
    <location>
        <position position="75"/>
    </location>
</feature>
<dbReference type="EC" id="5.1.1.7" evidence="3 9"/>
<evidence type="ECO:0000256" key="2">
    <source>
        <dbReference type="ARBA" id="ARBA00010219"/>
    </source>
</evidence>
<dbReference type="GO" id="GO:0009089">
    <property type="term" value="P:lysine biosynthetic process via diaminopimelate"/>
    <property type="evidence" value="ECO:0007669"/>
    <property type="project" value="UniProtKB-UniRule"/>
</dbReference>
<evidence type="ECO:0000256" key="7">
    <source>
        <dbReference type="ARBA" id="ARBA00023235"/>
    </source>
</evidence>
<evidence type="ECO:0000256" key="3">
    <source>
        <dbReference type="ARBA" id="ARBA00013080"/>
    </source>
</evidence>
<evidence type="ECO:0000313" key="11">
    <source>
        <dbReference type="EMBL" id="RCS58628.1"/>
    </source>
</evidence>
<feature type="binding site" evidence="9">
    <location>
        <position position="46"/>
    </location>
    <ligand>
        <name>substrate</name>
    </ligand>
</feature>
<dbReference type="EMBL" id="QPGB01000002">
    <property type="protein sequence ID" value="RCS58628.1"/>
    <property type="molecule type" value="Genomic_DNA"/>
</dbReference>
<evidence type="ECO:0000256" key="8">
    <source>
        <dbReference type="ARBA" id="ARBA00051712"/>
    </source>
</evidence>
<feature type="active site" evidence="10">
    <location>
        <position position="75"/>
    </location>
</feature>
<dbReference type="OrthoDB" id="9805408at2"/>
<keyword evidence="7 9" id="KW-0413">Isomerase</keyword>
<dbReference type="GO" id="GO:0008837">
    <property type="term" value="F:diaminopimelate epimerase activity"/>
    <property type="evidence" value="ECO:0007669"/>
    <property type="project" value="UniProtKB-UniRule"/>
</dbReference>
<reference evidence="11 12" key="1">
    <citation type="journal article" date="2018" name="Int. J. Syst. Evol. Microbiol.">
        <title>Parvibium lacunae gen. nov., sp. nov., a new member of the family Alcaligenaceae isolated from a freshwater pond.</title>
        <authorList>
            <person name="Chen W.M."/>
            <person name="Xie P.B."/>
            <person name="Hsu M.Y."/>
            <person name="Sheu S.Y."/>
        </authorList>
    </citation>
    <scope>NUCLEOTIDE SEQUENCE [LARGE SCALE GENOMIC DNA]</scope>
    <source>
        <strain evidence="11 12">KMB9</strain>
    </source>
</reference>
<feature type="binding site" evidence="9">
    <location>
        <position position="13"/>
    </location>
    <ligand>
        <name>substrate</name>
    </ligand>
</feature>